<evidence type="ECO:0000259" key="17">
    <source>
        <dbReference type="Pfam" id="PF03447"/>
    </source>
</evidence>
<dbReference type="OrthoDB" id="67851at2759"/>
<dbReference type="Pfam" id="PF00742">
    <property type="entry name" value="Homoserine_dh"/>
    <property type="match status" value="1"/>
</dbReference>
<dbReference type="InterPro" id="IPR011147">
    <property type="entry name" value="Bifunc_Aspkin/hSer_DH"/>
</dbReference>
<name>B6K3G8_SCHJY</name>
<evidence type="ECO:0000259" key="16">
    <source>
        <dbReference type="Pfam" id="PF00742"/>
    </source>
</evidence>
<dbReference type="eggNOG" id="KOG0455">
    <property type="taxonomic scope" value="Eukaryota"/>
</dbReference>
<evidence type="ECO:0000256" key="4">
    <source>
        <dbReference type="ARBA" id="ARBA00006753"/>
    </source>
</evidence>
<dbReference type="Gene3D" id="3.30.360.10">
    <property type="entry name" value="Dihydrodipicolinate Reductase, domain 2"/>
    <property type="match status" value="1"/>
</dbReference>
<dbReference type="PANTHER" id="PTHR43070:SF5">
    <property type="entry name" value="HOMOSERINE DEHYDROGENASE"/>
    <property type="match status" value="1"/>
</dbReference>
<dbReference type="JaponicusDB" id="SJAG_03152">
    <property type="gene designation" value="hom6"/>
</dbReference>
<evidence type="ECO:0000256" key="3">
    <source>
        <dbReference type="ARBA" id="ARBA00005062"/>
    </source>
</evidence>
<comment type="similarity">
    <text evidence="4 15">Belongs to the homoserine dehydrogenase family.</text>
</comment>
<dbReference type="InterPro" id="IPR001342">
    <property type="entry name" value="HDH_cat"/>
</dbReference>
<comment type="pathway">
    <text evidence="2 14">Amino-acid biosynthesis; L-threonine biosynthesis; L-threonine from L-aspartate: step 3/5.</text>
</comment>
<evidence type="ECO:0000313" key="18">
    <source>
        <dbReference type="EMBL" id="EEB08025.2"/>
    </source>
</evidence>
<evidence type="ECO:0000256" key="9">
    <source>
        <dbReference type="ARBA" id="ARBA00022857"/>
    </source>
</evidence>
<dbReference type="AlphaFoldDB" id="B6K3G8"/>
<keyword evidence="20" id="KW-1185">Reference proteome</keyword>
<evidence type="ECO:0000313" key="19">
    <source>
        <dbReference type="JaponicusDB" id="SJAG_03152"/>
    </source>
</evidence>
<dbReference type="EC" id="1.1.1.3" evidence="5 14"/>
<organism evidence="18 20">
    <name type="scientific">Schizosaccharomyces japonicus (strain yFS275 / FY16936)</name>
    <name type="common">Fission yeast</name>
    <dbReference type="NCBI Taxonomy" id="402676"/>
    <lineage>
        <taxon>Eukaryota</taxon>
        <taxon>Fungi</taxon>
        <taxon>Dikarya</taxon>
        <taxon>Ascomycota</taxon>
        <taxon>Taphrinomycotina</taxon>
        <taxon>Schizosaccharomycetes</taxon>
        <taxon>Schizosaccharomycetales</taxon>
        <taxon>Schizosaccharomycetaceae</taxon>
        <taxon>Schizosaccharomyces</taxon>
    </lineage>
</organism>
<evidence type="ECO:0000256" key="14">
    <source>
        <dbReference type="RuleBase" id="RU000579"/>
    </source>
</evidence>
<evidence type="ECO:0000256" key="10">
    <source>
        <dbReference type="ARBA" id="ARBA00023002"/>
    </source>
</evidence>
<evidence type="ECO:0000256" key="15">
    <source>
        <dbReference type="RuleBase" id="RU004171"/>
    </source>
</evidence>
<dbReference type="GeneID" id="7048498"/>
<dbReference type="UniPathway" id="UPA00051">
    <property type="reaction ID" value="UER00465"/>
</dbReference>
<dbReference type="GO" id="GO:0050661">
    <property type="term" value="F:NADP binding"/>
    <property type="evidence" value="ECO:0007669"/>
    <property type="project" value="InterPro"/>
</dbReference>
<comment type="function">
    <text evidence="13">Catalyzes the conversion of L-aspartate-beta-semialdehyde (L-Asa) to L-homoserine (L-Hse), the third step in the biosynthesis of amino acids that derive from aspartate (the aspartate family of amino acids), including methioinine and threonine, the latter of which is a precursor to isoleucine; production of homoserine leads to a branch-point in the pathway as it can either be O-phosphorylated for processing to threonine, or O-acylated for processing to methionine.</text>
</comment>
<dbReference type="Proteomes" id="UP000001744">
    <property type="component" value="Unassembled WGS sequence"/>
</dbReference>
<accession>B6K3G8</accession>
<evidence type="ECO:0000256" key="7">
    <source>
        <dbReference type="ARBA" id="ARBA00022605"/>
    </source>
</evidence>
<dbReference type="RefSeq" id="XP_002174318.2">
    <property type="nucleotide sequence ID" value="XM_002174282.2"/>
</dbReference>
<dbReference type="OMA" id="NICTAKS"/>
<reference evidence="18 20" key="1">
    <citation type="journal article" date="2011" name="Science">
        <title>Comparative functional genomics of the fission yeasts.</title>
        <authorList>
            <person name="Rhind N."/>
            <person name="Chen Z."/>
            <person name="Yassour M."/>
            <person name="Thompson D.A."/>
            <person name="Haas B.J."/>
            <person name="Habib N."/>
            <person name="Wapinski I."/>
            <person name="Roy S."/>
            <person name="Lin M.F."/>
            <person name="Heiman D.I."/>
            <person name="Young S.K."/>
            <person name="Furuya K."/>
            <person name="Guo Y."/>
            <person name="Pidoux A."/>
            <person name="Chen H.M."/>
            <person name="Robbertse B."/>
            <person name="Goldberg J.M."/>
            <person name="Aoki K."/>
            <person name="Bayne E.H."/>
            <person name="Berlin A.M."/>
            <person name="Desjardins C.A."/>
            <person name="Dobbs E."/>
            <person name="Dukaj L."/>
            <person name="Fan L."/>
            <person name="FitzGerald M.G."/>
            <person name="French C."/>
            <person name="Gujja S."/>
            <person name="Hansen K."/>
            <person name="Keifenheim D."/>
            <person name="Levin J.Z."/>
            <person name="Mosher R.A."/>
            <person name="Mueller C.A."/>
            <person name="Pfiffner J."/>
            <person name="Priest M."/>
            <person name="Russ C."/>
            <person name="Smialowska A."/>
            <person name="Swoboda P."/>
            <person name="Sykes S.M."/>
            <person name="Vaughn M."/>
            <person name="Vengrova S."/>
            <person name="Yoder R."/>
            <person name="Zeng Q."/>
            <person name="Allshire R."/>
            <person name="Baulcombe D."/>
            <person name="Birren B.W."/>
            <person name="Brown W."/>
            <person name="Ekwall K."/>
            <person name="Kellis M."/>
            <person name="Leatherwood J."/>
            <person name="Levin H."/>
            <person name="Margalit H."/>
            <person name="Martienssen R."/>
            <person name="Nieduszynski C.A."/>
            <person name="Spatafora J.W."/>
            <person name="Friedman N."/>
            <person name="Dalgaard J.Z."/>
            <person name="Baumann P."/>
            <person name="Niki H."/>
            <person name="Regev A."/>
            <person name="Nusbaum C."/>
        </authorList>
    </citation>
    <scope>NUCLEOTIDE SEQUENCE [LARGE SCALE GENOMIC DNA]</scope>
    <source>
        <strain evidence="20">yFS275 / FY16936</strain>
    </source>
</reference>
<dbReference type="GO" id="GO:0009067">
    <property type="term" value="P:aspartate family amino acid biosynthetic process"/>
    <property type="evidence" value="ECO:0000318"/>
    <property type="project" value="GO_Central"/>
</dbReference>
<gene>
    <name evidence="19" type="primary">hom6</name>
    <name evidence="18" type="ORF">SJAG_03152</name>
</gene>
<evidence type="ECO:0000256" key="12">
    <source>
        <dbReference type="ARBA" id="ARBA00048841"/>
    </source>
</evidence>
<comment type="cofactor">
    <cofactor evidence="1">
        <name>a metal cation</name>
        <dbReference type="ChEBI" id="CHEBI:25213"/>
    </cofactor>
</comment>
<dbReference type="VEuPathDB" id="FungiDB:SJAG_03152"/>
<evidence type="ECO:0000256" key="2">
    <source>
        <dbReference type="ARBA" id="ARBA00005056"/>
    </source>
</evidence>
<evidence type="ECO:0000313" key="20">
    <source>
        <dbReference type="Proteomes" id="UP000001744"/>
    </source>
</evidence>
<keyword evidence="9 14" id="KW-0521">NADP</keyword>
<feature type="domain" description="Aspartate/homoserine dehydrogenase NAD-binding" evidence="17">
    <location>
        <begin position="89"/>
        <end position="223"/>
    </location>
</feature>
<dbReference type="EMBL" id="KE651167">
    <property type="protein sequence ID" value="EEB08025.2"/>
    <property type="molecule type" value="Genomic_DNA"/>
</dbReference>
<evidence type="ECO:0000256" key="6">
    <source>
        <dbReference type="ARBA" id="ARBA00013376"/>
    </source>
</evidence>
<dbReference type="FunFam" id="3.30.360.10:FF:000006">
    <property type="entry name" value="Bifunctional aspartokinase/homoserine dehydrogenase"/>
    <property type="match status" value="1"/>
</dbReference>
<dbReference type="STRING" id="402676.B6K3G8"/>
<dbReference type="InterPro" id="IPR005106">
    <property type="entry name" value="Asp/hSer_DH_NAD-bd"/>
</dbReference>
<dbReference type="GO" id="GO:0070403">
    <property type="term" value="F:NAD+ binding"/>
    <property type="evidence" value="ECO:0007669"/>
    <property type="project" value="EnsemblFungi"/>
</dbReference>
<protein>
    <recommendedName>
        <fullName evidence="6 14">Homoserine dehydrogenase</fullName>
        <ecNumber evidence="5 14">1.1.1.3</ecNumber>
    </recommendedName>
</protein>
<dbReference type="PROSITE" id="PS01042">
    <property type="entry name" value="HOMOSER_DHGENASE"/>
    <property type="match status" value="1"/>
</dbReference>
<keyword evidence="11 14" id="KW-0486">Methionine biosynthesis</keyword>
<keyword evidence="10 14" id="KW-0560">Oxidoreductase</keyword>
<keyword evidence="8 14" id="KW-0791">Threonine biosynthesis</keyword>
<comment type="pathway">
    <text evidence="3 14">Amino-acid biosynthesis; L-methionine biosynthesis via de novo pathway; L-homoserine from L-aspartate: step 3/3.</text>
</comment>
<dbReference type="GO" id="GO:0004412">
    <property type="term" value="F:homoserine dehydrogenase activity"/>
    <property type="evidence" value="ECO:0000318"/>
    <property type="project" value="GO_Central"/>
</dbReference>
<proteinExistence type="inferred from homology"/>
<dbReference type="Gene3D" id="3.40.50.720">
    <property type="entry name" value="NAD(P)-binding Rossmann-like Domain"/>
    <property type="match status" value="1"/>
</dbReference>
<dbReference type="UniPathway" id="UPA00050">
    <property type="reaction ID" value="UER00063"/>
</dbReference>
<dbReference type="PANTHER" id="PTHR43070">
    <property type="match status" value="1"/>
</dbReference>
<dbReference type="SUPFAM" id="SSF51735">
    <property type="entry name" value="NAD(P)-binding Rossmann-fold domains"/>
    <property type="match status" value="1"/>
</dbReference>
<evidence type="ECO:0000256" key="5">
    <source>
        <dbReference type="ARBA" id="ARBA00013213"/>
    </source>
</evidence>
<dbReference type="GO" id="GO:0009088">
    <property type="term" value="P:threonine biosynthetic process"/>
    <property type="evidence" value="ECO:0007669"/>
    <property type="project" value="UniProtKB-UniPathway"/>
</dbReference>
<keyword evidence="7 14" id="KW-0028">Amino-acid biosynthesis</keyword>
<evidence type="ECO:0000256" key="8">
    <source>
        <dbReference type="ARBA" id="ARBA00022697"/>
    </source>
</evidence>
<dbReference type="InterPro" id="IPR019811">
    <property type="entry name" value="HDH_CS"/>
</dbReference>
<dbReference type="GO" id="GO:0009090">
    <property type="term" value="P:homoserine biosynthetic process"/>
    <property type="evidence" value="ECO:0000318"/>
    <property type="project" value="GO_Central"/>
</dbReference>
<dbReference type="InterPro" id="IPR036291">
    <property type="entry name" value="NAD(P)-bd_dom_sf"/>
</dbReference>
<dbReference type="SUPFAM" id="SSF55347">
    <property type="entry name" value="Glyceraldehyde-3-phosphate dehydrogenase-like, C-terminal domain"/>
    <property type="match status" value="1"/>
</dbReference>
<sequence length="452" mass="48135">MYPTGIRPVLSSLGQRLSQSFTKTTVSPYTGRFVRYFSRSYRSSPIRGLSSTLRVPYRSFLSTNLTSPYTQKRTTMSAQKTSVNVAVIGTGNIGGELLNQIQGFNISAKAANTPQFNVVAISSIEGHFISKDYSPIDLGNWKAVSQTGNGPASFEVLADFLGKSTLPAIVVDNTASEAVAYSYPLFLSKGINIATPNKKAFSAPLAKYKEIIDASRKSGALLMHESSVGAGLPIISTLKELILTGDEILKVEGIFSGTMSYIFNNWSPNGKKGTAAFSEVVKVAKDNGFTEPDPRDDLNGMDVARKVTILSRIAGLDIESPEAFPVHSLIPEPLVTAASADDFMAGLPAFDASIAAVREAAEKEGKVVRFVGESDLVSKKTSVSLKSYETTHPFANLQHADNIISFTTKRYSTTPLVVIGAGAGAAVTAAGVLGDMIKILSQVRAADAPSKN</sequence>
<dbReference type="HOGENOM" id="CLU_009116_0_1_1"/>
<feature type="domain" description="Homoserine dehydrogenase catalytic" evidence="16">
    <location>
        <begin position="233"/>
        <end position="437"/>
    </location>
</feature>
<dbReference type="Pfam" id="PF03447">
    <property type="entry name" value="NAD_binding_3"/>
    <property type="match status" value="1"/>
</dbReference>
<evidence type="ECO:0000256" key="11">
    <source>
        <dbReference type="ARBA" id="ARBA00023167"/>
    </source>
</evidence>
<evidence type="ECO:0000256" key="13">
    <source>
        <dbReference type="ARBA" id="ARBA00059589"/>
    </source>
</evidence>
<comment type="catalytic activity">
    <reaction evidence="12">
        <text>L-homoserine + NADP(+) = L-aspartate 4-semialdehyde + NADPH + H(+)</text>
        <dbReference type="Rhea" id="RHEA:15761"/>
        <dbReference type="ChEBI" id="CHEBI:15378"/>
        <dbReference type="ChEBI" id="CHEBI:57476"/>
        <dbReference type="ChEBI" id="CHEBI:57783"/>
        <dbReference type="ChEBI" id="CHEBI:58349"/>
        <dbReference type="ChEBI" id="CHEBI:537519"/>
        <dbReference type="EC" id="1.1.1.3"/>
    </reaction>
    <physiologicalReaction direction="right-to-left" evidence="12">
        <dbReference type="Rhea" id="RHEA:15763"/>
    </physiologicalReaction>
</comment>
<evidence type="ECO:0000256" key="1">
    <source>
        <dbReference type="ARBA" id="ARBA00001920"/>
    </source>
</evidence>
<dbReference type="GO" id="GO:0009086">
    <property type="term" value="P:methionine biosynthetic process"/>
    <property type="evidence" value="ECO:0007669"/>
    <property type="project" value="UniProtKB-KW"/>
</dbReference>